<dbReference type="AlphaFoldDB" id="A0A8X6Y3B6"/>
<keyword evidence="2" id="KW-1185">Reference proteome</keyword>
<evidence type="ECO:0000313" key="1">
    <source>
        <dbReference type="EMBL" id="GFY64898.1"/>
    </source>
</evidence>
<organism evidence="1 2">
    <name type="scientific">Trichonephila inaurata madagascariensis</name>
    <dbReference type="NCBI Taxonomy" id="2747483"/>
    <lineage>
        <taxon>Eukaryota</taxon>
        <taxon>Metazoa</taxon>
        <taxon>Ecdysozoa</taxon>
        <taxon>Arthropoda</taxon>
        <taxon>Chelicerata</taxon>
        <taxon>Arachnida</taxon>
        <taxon>Araneae</taxon>
        <taxon>Araneomorphae</taxon>
        <taxon>Entelegynae</taxon>
        <taxon>Araneoidea</taxon>
        <taxon>Nephilidae</taxon>
        <taxon>Trichonephila</taxon>
        <taxon>Trichonephila inaurata</taxon>
    </lineage>
</organism>
<comment type="caution">
    <text evidence="1">The sequence shown here is derived from an EMBL/GenBank/DDBJ whole genome shotgun (WGS) entry which is preliminary data.</text>
</comment>
<dbReference type="OrthoDB" id="6407690at2759"/>
<reference evidence="1" key="1">
    <citation type="submission" date="2020-08" db="EMBL/GenBank/DDBJ databases">
        <title>Multicomponent nature underlies the extraordinary mechanical properties of spider dragline silk.</title>
        <authorList>
            <person name="Kono N."/>
            <person name="Nakamura H."/>
            <person name="Mori M."/>
            <person name="Yoshida Y."/>
            <person name="Ohtoshi R."/>
            <person name="Malay A.D."/>
            <person name="Moran D.A.P."/>
            <person name="Tomita M."/>
            <person name="Numata K."/>
            <person name="Arakawa K."/>
        </authorList>
    </citation>
    <scope>NUCLEOTIDE SEQUENCE</scope>
</reference>
<evidence type="ECO:0000313" key="2">
    <source>
        <dbReference type="Proteomes" id="UP000886998"/>
    </source>
</evidence>
<protein>
    <submittedName>
        <fullName evidence="1">Uncharacterized protein</fullName>
    </submittedName>
</protein>
<gene>
    <name evidence="1" type="primary">NCL1_38110</name>
    <name evidence="1" type="ORF">TNIN_81191</name>
</gene>
<proteinExistence type="predicted"/>
<accession>A0A8X6Y3B6</accession>
<name>A0A8X6Y3B6_9ARAC</name>
<dbReference type="Proteomes" id="UP000886998">
    <property type="component" value="Unassembled WGS sequence"/>
</dbReference>
<dbReference type="EMBL" id="BMAV01015468">
    <property type="protein sequence ID" value="GFY64898.1"/>
    <property type="molecule type" value="Genomic_DNA"/>
</dbReference>
<sequence length="361" mass="43806">MNIRFFPSLQQLAEVRIALRFLYEFQFRIVLTDFQGVIGGMEHFYNESIHRRVCLINLPNPIRKTIAGIIRAMGTEVAKWYDCHKDLLPPANNDYGKKICWYSHGAIDYFATARAFLQDDNLNRRQRFILSCKYYLEYNVETLWEDVSDDDLMFIMRNIRFWMDVLQWSTALDWTQITYEAETGNCYRTNYPSNFLRNCLWLPYYFSRLRSVKARFRCLYLAIENYSIRPFYLYLCLAQIQDYEIDDMFNRFPEKHRCRVFESFLYWPLQGIFLSIIERFRSRISKEIYLYLFKFILCERFKRTVLDYQYVSLVKQLWAPLSEETKSFVRKDRLFIFISYILGSADKDPIPYNLIELFSRH</sequence>